<reference evidence="3" key="1">
    <citation type="submission" date="2023-07" db="EMBL/GenBank/DDBJ databases">
        <authorList>
            <person name="Haufschild T."/>
            <person name="Kallscheuer N."/>
            <person name="Hammer J."/>
            <person name="Kohn T."/>
            <person name="Kabuu M."/>
            <person name="Jogler M."/>
            <person name="Wohfarth N."/>
            <person name="Heuer A."/>
            <person name="Rohde M."/>
            <person name="van Teeseling M.C.F."/>
            <person name="Jogler C."/>
        </authorList>
    </citation>
    <scope>NUCLEOTIDE SEQUENCE</scope>
    <source>
        <strain evidence="2">Strain 138</strain>
        <strain evidence="3">Strain 318</strain>
    </source>
</reference>
<proteinExistence type="predicted"/>
<feature type="domain" description="BIG2" evidence="1">
    <location>
        <begin position="516"/>
        <end position="596"/>
    </location>
</feature>
<dbReference type="PROSITE" id="PS51257">
    <property type="entry name" value="PROKAR_LIPOPROTEIN"/>
    <property type="match status" value="1"/>
</dbReference>
<evidence type="ECO:0000313" key="4">
    <source>
        <dbReference type="Proteomes" id="UP001229955"/>
    </source>
</evidence>
<dbReference type="Gene3D" id="2.60.120.380">
    <property type="match status" value="2"/>
</dbReference>
<dbReference type="EMBL" id="CP130613">
    <property type="protein sequence ID" value="WKW14406.1"/>
    <property type="molecule type" value="Genomic_DNA"/>
</dbReference>
<protein>
    <submittedName>
        <fullName evidence="3">Ig-like domain-containing protein</fullName>
    </submittedName>
</protein>
<dbReference type="EMBL" id="CP130612">
    <property type="protein sequence ID" value="WKW11496.1"/>
    <property type="molecule type" value="Genomic_DNA"/>
</dbReference>
<accession>A0AA49JT72</accession>
<dbReference type="Gene3D" id="2.60.40.1080">
    <property type="match status" value="5"/>
</dbReference>
<accession>A0AA49JYR0</accession>
<dbReference type="SMART" id="SM00635">
    <property type="entry name" value="BID_2"/>
    <property type="match status" value="5"/>
</dbReference>
<dbReference type="InterPro" id="IPR045197">
    <property type="entry name" value="NUP210-like"/>
</dbReference>
<dbReference type="Pfam" id="PF02368">
    <property type="entry name" value="Big_2"/>
    <property type="match status" value="5"/>
</dbReference>
<organism evidence="3 4">
    <name type="scientific">Pseudogemmatithrix spongiicola</name>
    <dbReference type="NCBI Taxonomy" id="3062599"/>
    <lineage>
        <taxon>Bacteria</taxon>
        <taxon>Pseudomonadati</taxon>
        <taxon>Gemmatimonadota</taxon>
        <taxon>Gemmatimonadia</taxon>
        <taxon>Gemmatimonadales</taxon>
        <taxon>Gemmatimonadaceae</taxon>
        <taxon>Pseudogemmatithrix</taxon>
    </lineage>
</organism>
<name>A0AA49JYR0_9BACT</name>
<feature type="domain" description="BIG2" evidence="1">
    <location>
        <begin position="27"/>
        <end position="107"/>
    </location>
</feature>
<dbReference type="PANTHER" id="PTHR23019:SF0">
    <property type="entry name" value="NUCLEAR PORE MEMBRANE GLYCOPROTEIN 210"/>
    <property type="match status" value="1"/>
</dbReference>
<dbReference type="InterPro" id="IPR003343">
    <property type="entry name" value="Big_2"/>
</dbReference>
<dbReference type="RefSeq" id="WP_367887194.1">
    <property type="nucleotide sequence ID" value="NZ_CP130612.1"/>
</dbReference>
<evidence type="ECO:0000313" key="3">
    <source>
        <dbReference type="EMBL" id="WKW14406.1"/>
    </source>
</evidence>
<keyword evidence="4" id="KW-1185">Reference proteome</keyword>
<feature type="domain" description="BIG2" evidence="1">
    <location>
        <begin position="111"/>
        <end position="191"/>
    </location>
</feature>
<dbReference type="InterPro" id="IPR008964">
    <property type="entry name" value="Invasin/intimin_cell_adhesion"/>
</dbReference>
<feature type="domain" description="BIG2" evidence="1">
    <location>
        <begin position="600"/>
        <end position="681"/>
    </location>
</feature>
<sequence>MRQLRWGLVAAVALISCVPEITVEPPEAGTVTVTVASSTILQGGTTQATANAVDTRGRALTSEPRTWSSSNNSIATVSPTGLVTGVGAGTANISATVLGRAGSVAVTVAPPVASVQVTAPDSSIVRGQTVQLTATPRTAGGAVVTGRTVNWSSASPSVATVSTSGLVSAVGVGSAVITATVDGINGTLTITVATDVATVQVAPTTATLTETTPTQQYTATPRNAANTALTGLTVTWSSLDTTIATVSASGLVTAVRPGSTTIRATVDGVNGNATANVNVCFPTPYNFGPTVNGSLVSGDCGVAGGGVEDLFRSTEPSTRLIYWAMPQPTAAGQVSVLRELRPGVVTSDALPAGGGNFAYTVAGGGTTRFRIRTSGFALPFNYEFNVPASDPAQSASWPAAACRTIPIIYGSTTISVNRALAAGDCQSSSRLFHSWLVALQAGEQITVTQNSTAIDPIVYITQGGVDLASDNNSGGGVNARLVYTAPSTGNYEVRTMAAVAGTSGAYSATFTIAQAAVASVTVTSAATSVVRGQTIQYTATTRDASNNVLTGRTVTWSSDNTSIATVSATGVVTGVGVGSTTIRATSEGVQGTRAITVTTDVNAVVVTPSTFTLNAAGATQQLTADPRNASNVSLTGRTVTWSSLNTAVATVSASGLVTAVANGTATIRATVEGVIGQATATVNITVNPCTATAYTLGSTINGQVTTSDCLFETNFWEDRFSFSRASSAYITFPVTPSGGTVDLVTYTTQNSAGTGTPYFWTRFSAAGTANRLFGSGTFIFAVGNATTPPVSYSLSSSVATSVPPACQSLFTIIGNGISIGSSWDASSCTRLGKREGRFRVRLNAGQQITVGMSSTIDTYLELWATNADTVTTQVAFDDDGAGGTNSLMTYTASTGGFFEIKTTHFSSTAQTGTYTLTISTSPLSIQAPSLLSPSVNMGAPLMAPARHRGRQ</sequence>
<dbReference type="Proteomes" id="UP001229955">
    <property type="component" value="Chromosome"/>
</dbReference>
<dbReference type="PANTHER" id="PTHR23019">
    <property type="entry name" value="NUCLEAR PORE MEMBRANE GLYCOPROTEIN GP210-RELATED"/>
    <property type="match status" value="1"/>
</dbReference>
<dbReference type="AlphaFoldDB" id="A0AA49JYR0"/>
<gene>
    <name evidence="2" type="ORF">Strain138_000750</name>
    <name evidence="3" type="ORF">Strain318_000750</name>
</gene>
<dbReference type="SUPFAM" id="SSF49373">
    <property type="entry name" value="Invasin/intimin cell-adhesion fragments"/>
    <property type="match status" value="5"/>
</dbReference>
<feature type="domain" description="BIG2" evidence="1">
    <location>
        <begin position="195"/>
        <end position="276"/>
    </location>
</feature>
<evidence type="ECO:0000259" key="1">
    <source>
        <dbReference type="SMART" id="SM00635"/>
    </source>
</evidence>
<dbReference type="KEGG" id="pspc:Strain318_000750"/>
<evidence type="ECO:0000313" key="2">
    <source>
        <dbReference type="EMBL" id="WKW11496.1"/>
    </source>
</evidence>